<evidence type="ECO:0000256" key="1">
    <source>
        <dbReference type="ARBA" id="ARBA00009375"/>
    </source>
</evidence>
<dbReference type="FunFam" id="3.30.70.580:FF:000007">
    <property type="entry name" value="tRNA pseudouridine synthase"/>
    <property type="match status" value="1"/>
</dbReference>
<dbReference type="Pfam" id="PF01416">
    <property type="entry name" value="PseudoU_synth_1"/>
    <property type="match status" value="1"/>
</dbReference>
<keyword evidence="2" id="KW-0819">tRNA processing</keyword>
<dbReference type="InterPro" id="IPR020103">
    <property type="entry name" value="PsdUridine_synth_cat_dom_sf"/>
</dbReference>
<dbReference type="HAMAP" id="MF_00171">
    <property type="entry name" value="TruA"/>
    <property type="match status" value="1"/>
</dbReference>
<dbReference type="GO" id="GO:0031119">
    <property type="term" value="P:tRNA pseudouridine synthesis"/>
    <property type="evidence" value="ECO:0007669"/>
    <property type="project" value="TreeGrafter"/>
</dbReference>
<dbReference type="GO" id="GO:0009982">
    <property type="term" value="F:pseudouridine synthase activity"/>
    <property type="evidence" value="ECO:0007669"/>
    <property type="project" value="InterPro"/>
</dbReference>
<dbReference type="InterPro" id="IPR020094">
    <property type="entry name" value="TruA/RsuA/RluB/E/F_N"/>
</dbReference>
<dbReference type="Gene3D" id="3.30.70.660">
    <property type="entry name" value="Pseudouridine synthase I, catalytic domain, C-terminal subdomain"/>
    <property type="match status" value="1"/>
</dbReference>
<dbReference type="GO" id="GO:0003723">
    <property type="term" value="F:RNA binding"/>
    <property type="evidence" value="ECO:0007669"/>
    <property type="project" value="InterPro"/>
</dbReference>
<organism evidence="5">
    <name type="scientific">Rhodnius neglectus</name>
    <dbReference type="NCBI Taxonomy" id="72488"/>
    <lineage>
        <taxon>Eukaryota</taxon>
        <taxon>Metazoa</taxon>
        <taxon>Ecdysozoa</taxon>
        <taxon>Arthropoda</taxon>
        <taxon>Hexapoda</taxon>
        <taxon>Insecta</taxon>
        <taxon>Pterygota</taxon>
        <taxon>Neoptera</taxon>
        <taxon>Paraneoptera</taxon>
        <taxon>Hemiptera</taxon>
        <taxon>Heteroptera</taxon>
        <taxon>Panheteroptera</taxon>
        <taxon>Cimicomorpha</taxon>
        <taxon>Reduviidae</taxon>
        <taxon>Triatominae</taxon>
        <taxon>Rhodnius</taxon>
    </lineage>
</organism>
<dbReference type="SUPFAM" id="SSF55120">
    <property type="entry name" value="Pseudouridine synthase"/>
    <property type="match status" value="1"/>
</dbReference>
<feature type="domain" description="Pseudouridine synthase I TruA alpha/beta" evidence="4">
    <location>
        <begin position="206"/>
        <end position="321"/>
    </location>
</feature>
<keyword evidence="3" id="KW-0413">Isomerase</keyword>
<dbReference type="InterPro" id="IPR020097">
    <property type="entry name" value="PsdUridine_synth_TruA_a/b_dom"/>
</dbReference>
<dbReference type="GO" id="GO:0005634">
    <property type="term" value="C:nucleus"/>
    <property type="evidence" value="ECO:0007669"/>
    <property type="project" value="TreeGrafter"/>
</dbReference>
<sequence length="415" mass="48449">MATMDFKKLSRDKSKLLDLDVLKTFSNEELVSKVLQLQSHNEQLKNIIAKRDYKKKEEAPKRREFDFKKCHLQHVLFKVLYLGWNYQGFVCQEDTSDTIEYHLMEALLKCCLIESRQQSNYHRCGRTDKGVSSYGQVISITVRASEPGKPSLSYCKMLNRLLPKDIRVVAWCPVGEEVSARFDCTKRIYRYFFPKGNLNLMVMNEAAQHLIGEHDFRNFCKMDVENGVTNFVRSIRRVDLKEINGSNEEETGFEMCRLELEGQAFLWHQVRCIMSVLYLVGQKLELPSIISDLLNVDVCPRKPQYPLADPLGLNLFETEYPFNGWISEESEIAHITSLLQQQWAVHEIRATHIKEILSDLKNYISTPVLHQNAHLLKRETKLYKPLLTRHFCKSLEDRIDHCLKKRKITDSIVET</sequence>
<dbReference type="PANTHER" id="PTHR11142:SF5">
    <property type="entry name" value="TRNA PSEUDOURIDINE(38_39) SYNTHASE"/>
    <property type="match status" value="1"/>
</dbReference>
<dbReference type="InterPro" id="IPR020095">
    <property type="entry name" value="PsdUridine_synth_TruA_C"/>
</dbReference>
<dbReference type="InterPro" id="IPR041707">
    <property type="entry name" value="Pus3-like"/>
</dbReference>
<evidence type="ECO:0000313" key="5">
    <source>
        <dbReference type="EMBL" id="JAI55075.1"/>
    </source>
</evidence>
<accession>A0A0P4VL12</accession>
<dbReference type="GO" id="GO:1990481">
    <property type="term" value="P:mRNA pseudouridine synthesis"/>
    <property type="evidence" value="ECO:0007669"/>
    <property type="project" value="TreeGrafter"/>
</dbReference>
<dbReference type="AlphaFoldDB" id="A0A0P4VL12"/>
<dbReference type="EMBL" id="GDKW01001520">
    <property type="protein sequence ID" value="JAI55075.1"/>
    <property type="molecule type" value="mRNA"/>
</dbReference>
<dbReference type="NCBIfam" id="TIGR00071">
    <property type="entry name" value="hisT_truA"/>
    <property type="match status" value="1"/>
</dbReference>
<dbReference type="Gene3D" id="3.30.70.580">
    <property type="entry name" value="Pseudouridine synthase I, catalytic domain, N-terminal subdomain"/>
    <property type="match status" value="1"/>
</dbReference>
<comment type="similarity">
    <text evidence="1">Belongs to the tRNA pseudouridine synthase TruA family.</text>
</comment>
<dbReference type="PANTHER" id="PTHR11142">
    <property type="entry name" value="PSEUDOURIDYLATE SYNTHASE"/>
    <property type="match status" value="1"/>
</dbReference>
<protein>
    <submittedName>
        <fullName evidence="5">Putative pseudouridylate synthase</fullName>
    </submittedName>
</protein>
<evidence type="ECO:0000256" key="3">
    <source>
        <dbReference type="ARBA" id="ARBA00023235"/>
    </source>
</evidence>
<evidence type="ECO:0000259" key="4">
    <source>
        <dbReference type="Pfam" id="PF01416"/>
    </source>
</evidence>
<dbReference type="InterPro" id="IPR001406">
    <property type="entry name" value="PsdUridine_synth_TruA"/>
</dbReference>
<evidence type="ECO:0000256" key="2">
    <source>
        <dbReference type="ARBA" id="ARBA00022694"/>
    </source>
</evidence>
<proteinExistence type="evidence at transcript level"/>
<dbReference type="CDD" id="cd02569">
    <property type="entry name" value="PseudoU_synth_ScPus3"/>
    <property type="match status" value="1"/>
</dbReference>
<name>A0A0P4VL12_9HEMI</name>
<dbReference type="GO" id="GO:0005737">
    <property type="term" value="C:cytoplasm"/>
    <property type="evidence" value="ECO:0007669"/>
    <property type="project" value="TreeGrafter"/>
</dbReference>
<reference evidence="5" key="1">
    <citation type="journal article" date="2016" name="PLoS Negl. Trop. Dis.">
        <title>A Deep Insight into the Sialome of Rhodnius neglectus, a Vector of Chagas Disease.</title>
        <authorList>
            <person name="Santiago P.B."/>
            <person name="Assumpcao T.C."/>
            <person name="Araujo C.N."/>
            <person name="Bastos I.M."/>
            <person name="Neves D."/>
            <person name="Silva I.G."/>
            <person name="Charneau S."/>
            <person name="Queiroz R.M."/>
            <person name="Raiol T."/>
            <person name="Oliveira J.V."/>
            <person name="Sousa M.V."/>
            <person name="Calvo E."/>
            <person name="Ribeiro J.M."/>
            <person name="Santana J.M."/>
        </authorList>
    </citation>
    <scope>NUCLEOTIDE SEQUENCE</scope>
    <source>
        <tissue evidence="5">Salivary glands</tissue>
    </source>
</reference>